<evidence type="ECO:0008006" key="4">
    <source>
        <dbReference type="Google" id="ProtNLM"/>
    </source>
</evidence>
<dbReference type="InterPro" id="IPR012902">
    <property type="entry name" value="N_methyl_site"/>
</dbReference>
<protein>
    <recommendedName>
        <fullName evidence="4">Pilus assembly protein PilW</fullName>
    </recommendedName>
</protein>
<evidence type="ECO:0000256" key="1">
    <source>
        <dbReference type="SAM" id="Phobius"/>
    </source>
</evidence>
<dbReference type="OrthoDB" id="5296662at2"/>
<dbReference type="RefSeq" id="WP_109837075.1">
    <property type="nucleotide sequence ID" value="NZ_QGKM01000015.1"/>
</dbReference>
<dbReference type="Pfam" id="PF07963">
    <property type="entry name" value="N_methyl"/>
    <property type="match status" value="1"/>
</dbReference>
<name>A0A317CJU7_9GAMM</name>
<keyword evidence="3" id="KW-1185">Reference proteome</keyword>
<organism evidence="2 3">
    <name type="scientific">Leucothrix pacifica</name>
    <dbReference type="NCBI Taxonomy" id="1247513"/>
    <lineage>
        <taxon>Bacteria</taxon>
        <taxon>Pseudomonadati</taxon>
        <taxon>Pseudomonadota</taxon>
        <taxon>Gammaproteobacteria</taxon>
        <taxon>Thiotrichales</taxon>
        <taxon>Thiotrichaceae</taxon>
        <taxon>Leucothrix</taxon>
    </lineage>
</organism>
<comment type="caution">
    <text evidence="2">The sequence shown here is derived from an EMBL/GenBank/DDBJ whole genome shotgun (WGS) entry which is preliminary data.</text>
</comment>
<feature type="transmembrane region" description="Helical" evidence="1">
    <location>
        <begin position="12"/>
        <end position="37"/>
    </location>
</feature>
<dbReference type="AlphaFoldDB" id="A0A317CJU7"/>
<proteinExistence type="predicted"/>
<evidence type="ECO:0000313" key="3">
    <source>
        <dbReference type="Proteomes" id="UP000245539"/>
    </source>
</evidence>
<keyword evidence="1" id="KW-0472">Membrane</keyword>
<dbReference type="InterPro" id="IPR032092">
    <property type="entry name" value="PilW"/>
</dbReference>
<accession>A0A317CJU7</accession>
<keyword evidence="1" id="KW-1133">Transmembrane helix</keyword>
<sequence length="295" mass="32412">MRKQTGIPKIDGLSLIELMVTMVVAMFLMGGVINVYISTKSNDKVRNEISEMEDNGRTALMLMRGIISHAGYQSINDLPLDEPFYAGADDMDNPDCRGGTDKLISYNPILDEKTLNSDVAKRDTLVAVHIADSPLAAGGTTGLLVADCQSGTIPAECSSDPVDGLYTSADSKIYNYLYINTPDGRRALTCMGSRGGSQPLAENIENLQFLYGVSIGDDLVYRNAEDVTTNGEWSSVVTVQVGILVRSENEVLDEEESKVFLLLDEKITTPKDRRIYKTYTTTIVLPNRLDREFES</sequence>
<dbReference type="Pfam" id="PF16074">
    <property type="entry name" value="PilW"/>
    <property type="match status" value="1"/>
</dbReference>
<dbReference type="GO" id="GO:0043683">
    <property type="term" value="P:type IV pilus assembly"/>
    <property type="evidence" value="ECO:0007669"/>
    <property type="project" value="InterPro"/>
</dbReference>
<keyword evidence="1" id="KW-0812">Transmembrane</keyword>
<evidence type="ECO:0000313" key="2">
    <source>
        <dbReference type="EMBL" id="PWQ98609.1"/>
    </source>
</evidence>
<gene>
    <name evidence="2" type="ORF">DKW60_07670</name>
</gene>
<reference evidence="2 3" key="1">
    <citation type="submission" date="2018-05" db="EMBL/GenBank/DDBJ databases">
        <title>Leucothrix arctica sp. nov., isolated from Arctic seawater.</title>
        <authorList>
            <person name="Choi A."/>
            <person name="Baek K."/>
        </authorList>
    </citation>
    <scope>NUCLEOTIDE SEQUENCE [LARGE SCALE GENOMIC DNA]</scope>
    <source>
        <strain evidence="2 3">JCM 18388</strain>
    </source>
</reference>
<dbReference type="EMBL" id="QGKM01000015">
    <property type="protein sequence ID" value="PWQ98609.1"/>
    <property type="molecule type" value="Genomic_DNA"/>
</dbReference>
<dbReference type="Proteomes" id="UP000245539">
    <property type="component" value="Unassembled WGS sequence"/>
</dbReference>